<dbReference type="InterPro" id="IPR018062">
    <property type="entry name" value="HTH_AraC-typ_CS"/>
</dbReference>
<evidence type="ECO:0000313" key="6">
    <source>
        <dbReference type="Proteomes" id="UP000198683"/>
    </source>
</evidence>
<dbReference type="InterPro" id="IPR002818">
    <property type="entry name" value="DJ-1/PfpI"/>
</dbReference>
<keyword evidence="6" id="KW-1185">Reference proteome</keyword>
<dbReference type="GO" id="GO:0043565">
    <property type="term" value="F:sequence-specific DNA binding"/>
    <property type="evidence" value="ECO:0007669"/>
    <property type="project" value="InterPro"/>
</dbReference>
<organism evidence="5 6">
    <name type="scientific">Nonomuraea maritima</name>
    <dbReference type="NCBI Taxonomy" id="683260"/>
    <lineage>
        <taxon>Bacteria</taxon>
        <taxon>Bacillati</taxon>
        <taxon>Actinomycetota</taxon>
        <taxon>Actinomycetes</taxon>
        <taxon>Streptosporangiales</taxon>
        <taxon>Streptosporangiaceae</taxon>
        <taxon>Nonomuraea</taxon>
    </lineage>
</organism>
<dbReference type="Gene3D" id="3.40.50.880">
    <property type="match status" value="1"/>
</dbReference>
<dbReference type="InterPro" id="IPR052158">
    <property type="entry name" value="INH-QAR"/>
</dbReference>
<dbReference type="Pfam" id="PF12833">
    <property type="entry name" value="HTH_18"/>
    <property type="match status" value="1"/>
</dbReference>
<dbReference type="InterPro" id="IPR009057">
    <property type="entry name" value="Homeodomain-like_sf"/>
</dbReference>
<protein>
    <submittedName>
        <fullName evidence="5">Transcriptional regulator GlxA family, contains an amidase domain and an AraC-type DNA-binding HTH domain</fullName>
    </submittedName>
</protein>
<dbReference type="PANTHER" id="PTHR43130:SF3">
    <property type="entry name" value="HTH-TYPE TRANSCRIPTIONAL REGULATOR RV1931C"/>
    <property type="match status" value="1"/>
</dbReference>
<dbReference type="InterPro" id="IPR018060">
    <property type="entry name" value="HTH_AraC"/>
</dbReference>
<feature type="domain" description="HTH araC/xylS-type" evidence="4">
    <location>
        <begin position="228"/>
        <end position="326"/>
    </location>
</feature>
<keyword evidence="1" id="KW-0805">Transcription regulation</keyword>
<dbReference type="PROSITE" id="PS01124">
    <property type="entry name" value="HTH_ARAC_FAMILY_2"/>
    <property type="match status" value="1"/>
</dbReference>
<dbReference type="SUPFAM" id="SSF52317">
    <property type="entry name" value="Class I glutamine amidotransferase-like"/>
    <property type="match status" value="1"/>
</dbReference>
<dbReference type="InterPro" id="IPR029062">
    <property type="entry name" value="Class_I_gatase-like"/>
</dbReference>
<dbReference type="EMBL" id="FNFB01000007">
    <property type="protein sequence ID" value="SDK36064.1"/>
    <property type="molecule type" value="Genomic_DNA"/>
</dbReference>
<keyword evidence="3" id="KW-0804">Transcription</keyword>
<dbReference type="PROSITE" id="PS00041">
    <property type="entry name" value="HTH_ARAC_FAMILY_1"/>
    <property type="match status" value="1"/>
</dbReference>
<dbReference type="PANTHER" id="PTHR43130">
    <property type="entry name" value="ARAC-FAMILY TRANSCRIPTIONAL REGULATOR"/>
    <property type="match status" value="1"/>
</dbReference>
<keyword evidence="2 5" id="KW-0238">DNA-binding</keyword>
<name>A0A1G9BAG6_9ACTN</name>
<dbReference type="AlphaFoldDB" id="A0A1G9BAG6"/>
<evidence type="ECO:0000313" key="5">
    <source>
        <dbReference type="EMBL" id="SDK36064.1"/>
    </source>
</evidence>
<dbReference type="Proteomes" id="UP000198683">
    <property type="component" value="Unassembled WGS sequence"/>
</dbReference>
<dbReference type="STRING" id="683260.SAMN05421874_10771"/>
<sequence>MHVLLDYAVGVRERLVVVVGYDGAELIDIASVTTSLGMANSAGSLEEPYRIKLLTPGGRPIRLPTGLVLGGGDALERVTGPFDTVLVSGGLGHRAAAADPLIVAHVRRVARDSRRVASVCTGAAVLAAAGLLDGHRVTTHWRYARDLAARHPEVQVDPAPIYIRDGALVTSAGVTSALDLTVALIEEDHGAELARLVARELVIYLQRPGNQTQMSMFTTAPPGNDVVRRVADHVGSNLSGDLSTAALSAVAGLSARHLTRLFLAELDQTPGQYVRQARLEAAAHLLAGTSLTMPAVAARCGFGSAETLRQAFTAKYGVAPSHYRRTHSRSRPG</sequence>
<evidence type="ECO:0000256" key="3">
    <source>
        <dbReference type="ARBA" id="ARBA00023163"/>
    </source>
</evidence>
<dbReference type="Pfam" id="PF01965">
    <property type="entry name" value="DJ-1_PfpI"/>
    <property type="match status" value="1"/>
</dbReference>
<dbReference type="CDD" id="cd03137">
    <property type="entry name" value="GATase1_AraC_1"/>
    <property type="match status" value="1"/>
</dbReference>
<accession>A0A1G9BAG6</accession>
<proteinExistence type="predicted"/>
<dbReference type="Gene3D" id="1.10.10.60">
    <property type="entry name" value="Homeodomain-like"/>
    <property type="match status" value="1"/>
</dbReference>
<evidence type="ECO:0000256" key="2">
    <source>
        <dbReference type="ARBA" id="ARBA00023125"/>
    </source>
</evidence>
<dbReference type="SMART" id="SM00342">
    <property type="entry name" value="HTH_ARAC"/>
    <property type="match status" value="1"/>
</dbReference>
<gene>
    <name evidence="5" type="ORF">SAMN05421874_10771</name>
</gene>
<reference evidence="5 6" key="1">
    <citation type="submission" date="2016-10" db="EMBL/GenBank/DDBJ databases">
        <authorList>
            <person name="de Groot N.N."/>
        </authorList>
    </citation>
    <scope>NUCLEOTIDE SEQUENCE [LARGE SCALE GENOMIC DNA]</scope>
    <source>
        <strain evidence="5 6">CGMCC 4.5681</strain>
    </source>
</reference>
<evidence type="ECO:0000259" key="4">
    <source>
        <dbReference type="PROSITE" id="PS01124"/>
    </source>
</evidence>
<dbReference type="GO" id="GO:0003700">
    <property type="term" value="F:DNA-binding transcription factor activity"/>
    <property type="evidence" value="ECO:0007669"/>
    <property type="project" value="InterPro"/>
</dbReference>
<dbReference type="SUPFAM" id="SSF46689">
    <property type="entry name" value="Homeodomain-like"/>
    <property type="match status" value="2"/>
</dbReference>
<evidence type="ECO:0000256" key="1">
    <source>
        <dbReference type="ARBA" id="ARBA00023015"/>
    </source>
</evidence>